<feature type="domain" description="C2H2-type" evidence="7">
    <location>
        <begin position="307"/>
        <end position="328"/>
    </location>
</feature>
<dbReference type="Gene3D" id="3.30.160.60">
    <property type="entry name" value="Classic Zinc Finger"/>
    <property type="match status" value="6"/>
</dbReference>
<dbReference type="SUPFAM" id="SSF57667">
    <property type="entry name" value="beta-beta-alpha zinc fingers"/>
    <property type="match status" value="4"/>
</dbReference>
<dbReference type="SMART" id="SM00355">
    <property type="entry name" value="ZnF_C2H2"/>
    <property type="match status" value="11"/>
</dbReference>
<keyword evidence="9" id="KW-1185">Reference proteome</keyword>
<feature type="domain" description="C2H2-type" evidence="7">
    <location>
        <begin position="250"/>
        <end position="270"/>
    </location>
</feature>
<evidence type="ECO:0000256" key="2">
    <source>
        <dbReference type="ARBA" id="ARBA00022723"/>
    </source>
</evidence>
<organism evidence="8 9">
    <name type="scientific">Chrysodeixis includens</name>
    <name type="common">Soybean looper</name>
    <name type="synonym">Pseudoplusia includens</name>
    <dbReference type="NCBI Taxonomy" id="689277"/>
    <lineage>
        <taxon>Eukaryota</taxon>
        <taxon>Metazoa</taxon>
        <taxon>Ecdysozoa</taxon>
        <taxon>Arthropoda</taxon>
        <taxon>Hexapoda</taxon>
        <taxon>Insecta</taxon>
        <taxon>Pterygota</taxon>
        <taxon>Neoptera</taxon>
        <taxon>Endopterygota</taxon>
        <taxon>Lepidoptera</taxon>
        <taxon>Glossata</taxon>
        <taxon>Ditrysia</taxon>
        <taxon>Noctuoidea</taxon>
        <taxon>Noctuidae</taxon>
        <taxon>Plusiinae</taxon>
        <taxon>Chrysodeixis</taxon>
    </lineage>
</organism>
<evidence type="ECO:0000256" key="1">
    <source>
        <dbReference type="ARBA" id="ARBA00004123"/>
    </source>
</evidence>
<evidence type="ECO:0000313" key="9">
    <source>
        <dbReference type="Proteomes" id="UP001154114"/>
    </source>
</evidence>
<dbReference type="InterPro" id="IPR036236">
    <property type="entry name" value="Znf_C2H2_sf"/>
</dbReference>
<evidence type="ECO:0000256" key="3">
    <source>
        <dbReference type="ARBA" id="ARBA00022737"/>
    </source>
</evidence>
<feature type="domain" description="C2H2-type" evidence="7">
    <location>
        <begin position="422"/>
        <end position="443"/>
    </location>
</feature>
<dbReference type="AlphaFoldDB" id="A0A9P0FYM2"/>
<dbReference type="PANTHER" id="PTHR24394">
    <property type="entry name" value="ZINC FINGER PROTEIN"/>
    <property type="match status" value="1"/>
</dbReference>
<sequence length="534" mass="62837">MDDILNICVTCLSTDRRLVPAQKIALLLQEINFIELSVYTGGVCWECHSIMLKACKLKRRAQIAQESLLRINEHHKLLSLSTLSATKQNFIYNFELAHNFDPLTNIDSPKLELEVIKTEIDDLTDDNLDNLDSFSEIDEKNPDLDQKTAQLETKIEKVYVETIKTRKKDLLLKGKVKRSKICDKEVKEKFLEVTIDEEEMYRSREEKRSHPNYKKLPFKCDSCVLGFTRKETYDLHIKKKHDETIGDYLCDVCSVRFSSKQDLDKHKKRHYVCFRCKLCRYETRQVLTALNHCKMKHSTDGPNSIHCSKCDAVFTTPKELENHTQLVHTLVCNECGVKFKWMNSLRRHKTRIHGIKREFICDICTKTFSTKTRLESHMVTHNATIAKKLAYCDICKTQYKNIYVYRNHLKYSANHSERAFACTECNNKFASKVYLKRHYNFYHLQKSQFHCEICNKLFISDWRLKNHRQTRHGLSRSRDHTCNVCGKKFFTLATLRGHQLTHSAQRSYMCEDCGHTFKQRPALYTHTRLLHRAK</sequence>
<feature type="domain" description="C2H2-type" evidence="7">
    <location>
        <begin position="361"/>
        <end position="381"/>
    </location>
</feature>
<feature type="domain" description="C2H2-type" evidence="7">
    <location>
        <begin position="451"/>
        <end position="472"/>
    </location>
</feature>
<feature type="domain" description="C2H2-type" evidence="7">
    <location>
        <begin position="482"/>
        <end position="502"/>
    </location>
</feature>
<keyword evidence="2" id="KW-0479">Metal-binding</keyword>
<proteinExistence type="predicted"/>
<dbReference type="PROSITE" id="PS00028">
    <property type="entry name" value="ZINC_FINGER_C2H2_1"/>
    <property type="match status" value="8"/>
</dbReference>
<evidence type="ECO:0000259" key="7">
    <source>
        <dbReference type="PROSITE" id="PS00028"/>
    </source>
</evidence>
<feature type="domain" description="C2H2-type" evidence="7">
    <location>
        <begin position="510"/>
        <end position="531"/>
    </location>
</feature>
<dbReference type="InterPro" id="IPR013087">
    <property type="entry name" value="Znf_C2H2_type"/>
</dbReference>
<evidence type="ECO:0000313" key="8">
    <source>
        <dbReference type="EMBL" id="CAH0602493.1"/>
    </source>
</evidence>
<evidence type="ECO:0000256" key="4">
    <source>
        <dbReference type="ARBA" id="ARBA00022771"/>
    </source>
</evidence>
<feature type="domain" description="C2H2-type" evidence="7">
    <location>
        <begin position="332"/>
        <end position="353"/>
    </location>
</feature>
<dbReference type="Proteomes" id="UP001154114">
    <property type="component" value="Chromosome 31"/>
</dbReference>
<name>A0A9P0FYM2_CHRIL</name>
<dbReference type="PANTHER" id="PTHR24394:SF29">
    <property type="entry name" value="MYONEURIN"/>
    <property type="match status" value="1"/>
</dbReference>
<dbReference type="GO" id="GO:0008270">
    <property type="term" value="F:zinc ion binding"/>
    <property type="evidence" value="ECO:0007669"/>
    <property type="project" value="UniProtKB-KW"/>
</dbReference>
<evidence type="ECO:0000256" key="5">
    <source>
        <dbReference type="ARBA" id="ARBA00022833"/>
    </source>
</evidence>
<keyword evidence="3" id="KW-0677">Repeat</keyword>
<keyword evidence="4" id="KW-0863">Zinc-finger</keyword>
<gene>
    <name evidence="8" type="ORF">CINC_LOCUS10120</name>
</gene>
<evidence type="ECO:0000256" key="6">
    <source>
        <dbReference type="ARBA" id="ARBA00023242"/>
    </source>
</evidence>
<dbReference type="EMBL" id="LR824034">
    <property type="protein sequence ID" value="CAH0602493.1"/>
    <property type="molecule type" value="Genomic_DNA"/>
</dbReference>
<dbReference type="Pfam" id="PF00096">
    <property type="entry name" value="zf-C2H2"/>
    <property type="match status" value="3"/>
</dbReference>
<keyword evidence="5" id="KW-0862">Zinc</keyword>
<dbReference type="GO" id="GO:0000981">
    <property type="term" value="F:DNA-binding transcription factor activity, RNA polymerase II-specific"/>
    <property type="evidence" value="ECO:0007669"/>
    <property type="project" value="TreeGrafter"/>
</dbReference>
<reference evidence="8" key="1">
    <citation type="submission" date="2021-12" db="EMBL/GenBank/DDBJ databases">
        <authorList>
            <person name="King R."/>
        </authorList>
    </citation>
    <scope>NUCLEOTIDE SEQUENCE</scope>
</reference>
<dbReference type="Pfam" id="PF13912">
    <property type="entry name" value="zf-C2H2_6"/>
    <property type="match status" value="1"/>
</dbReference>
<accession>A0A9P0FYM2</accession>
<dbReference type="OrthoDB" id="8823111at2759"/>
<dbReference type="GO" id="GO:0005634">
    <property type="term" value="C:nucleus"/>
    <property type="evidence" value="ECO:0007669"/>
    <property type="project" value="UniProtKB-SubCell"/>
</dbReference>
<keyword evidence="6" id="KW-0539">Nucleus</keyword>
<dbReference type="Pfam" id="PF13894">
    <property type="entry name" value="zf-C2H2_4"/>
    <property type="match status" value="1"/>
</dbReference>
<protein>
    <recommendedName>
        <fullName evidence="7">C2H2-type domain-containing protein</fullName>
    </recommendedName>
</protein>
<comment type="subcellular location">
    <subcellularLocation>
        <location evidence="1">Nucleus</location>
    </subcellularLocation>
</comment>